<comment type="caution">
    <text evidence="3">The sequence shown here is derived from an EMBL/GenBank/DDBJ whole genome shotgun (WGS) entry which is preliminary data.</text>
</comment>
<dbReference type="SUPFAM" id="SSF52096">
    <property type="entry name" value="ClpP/crotonase"/>
    <property type="match status" value="1"/>
</dbReference>
<dbReference type="InterPro" id="IPR029045">
    <property type="entry name" value="ClpP/crotonase-like_dom_sf"/>
</dbReference>
<dbReference type="EMBL" id="RAWI01000094">
    <property type="protein sequence ID" value="RKI09043.1"/>
    <property type="molecule type" value="Genomic_DNA"/>
</dbReference>
<evidence type="ECO:0000256" key="1">
    <source>
        <dbReference type="SAM" id="SignalP"/>
    </source>
</evidence>
<feature type="domain" description="Tail specific protease" evidence="2">
    <location>
        <begin position="264"/>
        <end position="436"/>
    </location>
</feature>
<organism evidence="3 4">
    <name type="scientific">Corallococcus praedator</name>
    <dbReference type="NCBI Taxonomy" id="2316724"/>
    <lineage>
        <taxon>Bacteria</taxon>
        <taxon>Pseudomonadati</taxon>
        <taxon>Myxococcota</taxon>
        <taxon>Myxococcia</taxon>
        <taxon>Myxococcales</taxon>
        <taxon>Cystobacterineae</taxon>
        <taxon>Myxococcaceae</taxon>
        <taxon>Corallococcus</taxon>
    </lineage>
</organism>
<evidence type="ECO:0000313" key="4">
    <source>
        <dbReference type="Proteomes" id="UP000278907"/>
    </source>
</evidence>
<reference evidence="3 4" key="1">
    <citation type="submission" date="2018-09" db="EMBL/GenBank/DDBJ databases">
        <authorList>
            <person name="Livingstone P.G."/>
            <person name="Whitworth D.E."/>
        </authorList>
    </citation>
    <scope>NUCLEOTIDE SEQUENCE [LARGE SCALE GENOMIC DNA]</scope>
    <source>
        <strain evidence="3 4">CA031B</strain>
    </source>
</reference>
<feature type="signal peptide" evidence="1">
    <location>
        <begin position="1"/>
        <end position="23"/>
    </location>
</feature>
<evidence type="ECO:0000313" key="3">
    <source>
        <dbReference type="EMBL" id="RKI09043.1"/>
    </source>
</evidence>
<dbReference type="Pfam" id="PF03572">
    <property type="entry name" value="Peptidase_S41"/>
    <property type="match status" value="1"/>
</dbReference>
<gene>
    <name evidence="3" type="ORF">D7Y13_15005</name>
</gene>
<protein>
    <recommendedName>
        <fullName evidence="2">Tail specific protease domain-containing protein</fullName>
    </recommendedName>
</protein>
<keyword evidence="1" id="KW-0732">Signal</keyword>
<dbReference type="Gene3D" id="3.90.226.10">
    <property type="entry name" value="2-enoyl-CoA Hydratase, Chain A, domain 1"/>
    <property type="match status" value="1"/>
</dbReference>
<name>A0ABX9QJU3_9BACT</name>
<accession>A0ABX9QJU3</accession>
<dbReference type="InterPro" id="IPR005151">
    <property type="entry name" value="Tail-specific_protease"/>
</dbReference>
<proteinExistence type="predicted"/>
<dbReference type="Proteomes" id="UP000278907">
    <property type="component" value="Unassembled WGS sequence"/>
</dbReference>
<evidence type="ECO:0000259" key="2">
    <source>
        <dbReference type="Pfam" id="PF03572"/>
    </source>
</evidence>
<keyword evidence="4" id="KW-1185">Reference proteome</keyword>
<dbReference type="RefSeq" id="WP_120584273.1">
    <property type="nucleotide sequence ID" value="NZ_RAWI01000094.1"/>
</dbReference>
<feature type="chain" id="PRO_5046996107" description="Tail specific protease domain-containing protein" evidence="1">
    <location>
        <begin position="24"/>
        <end position="654"/>
    </location>
</feature>
<sequence>MSLRLLALSCSALLLAVPTLAAAEPPAPVVAPYSPVTLDAVKARADVALLRRALETIHPGLYRYRSRAELQAAFARLEAAASRPTTDLALWRALALMLAELHCDHTKPEPSVALEAYRRTHPTHLPLRFKILEGRMIVVSNDGQPGAPPPGAELVGINGLPVPRVLTELGRAVALDGSTDHAIAAKLGSDSDLMGDDFNEYWPAFHGFPTKWVLDWKRSGALRLSHSTLAPISFKEWTALSWPGSPYRDEFYKAIHWRIDGKRALLRIDTFVNYRNPVDATAFLGGFFKTLKAQGVEQLVLDLRESGGGSEDVSVALGRYLLKAPFLWSKPSLLKAIRYGDLPTHIESWGDRKAVFEPDEKGFRRTSDGWWERLPRPDDEGLRMQDVSPDAFTGAVTVLSGPMNGSGTTRTLAQLKEKLGARLVGEESAGSAEGPTAGRIFLLTLPHSGLRVRIPNAWNRTNIEHFVPGRGVPVDETVVPTVADFEAGRDRAVEVAKTSGTVVVPTLATVLAGSWSGTLDYRDFQSDRRVILPTTLEATGDGEEIRFAFTFDDGPGKTVRSTQSWRIRDEGRTLVTGEDREEMKILERRGGSAAAELTLVAEGRGEENKQPVEVRTVLTRRGAVLSISRLTRRPGEPFLLRHVYRMSAVARSDG</sequence>